<dbReference type="eggNOG" id="COG2206">
    <property type="taxonomic scope" value="Bacteria"/>
</dbReference>
<dbReference type="PANTHER" id="PTHR43155">
    <property type="entry name" value="CYCLIC DI-GMP PHOSPHODIESTERASE PA4108-RELATED"/>
    <property type="match status" value="1"/>
</dbReference>
<gene>
    <name evidence="2" type="ordered locus">Curi_c25590</name>
</gene>
<name>K0B245_GOTA9</name>
<dbReference type="Proteomes" id="UP000006094">
    <property type="component" value="Chromosome"/>
</dbReference>
<reference evidence="2 3" key="1">
    <citation type="journal article" date="2012" name="PLoS ONE">
        <title>The purine-utilizing bacterium Clostridium acidurici 9a: a genome-guided metabolic reconsideration.</title>
        <authorList>
            <person name="Hartwich K."/>
            <person name="Poehlein A."/>
            <person name="Daniel R."/>
        </authorList>
    </citation>
    <scope>NUCLEOTIDE SEQUENCE [LARGE SCALE GENOMIC DNA]</scope>
    <source>
        <strain evidence="3">ATCC 7906 / DSM 604 / BCRC 14475 / CIP 104303 / KCTC 5404 / NCIMB 10678 / 9a</strain>
    </source>
</reference>
<dbReference type="PANTHER" id="PTHR43155:SF2">
    <property type="entry name" value="CYCLIC DI-GMP PHOSPHODIESTERASE PA4108"/>
    <property type="match status" value="1"/>
</dbReference>
<dbReference type="SUPFAM" id="SSF109604">
    <property type="entry name" value="HD-domain/PDEase-like"/>
    <property type="match status" value="1"/>
</dbReference>
<dbReference type="EMBL" id="CP003326">
    <property type="protein sequence ID" value="AFS79554.1"/>
    <property type="molecule type" value="Genomic_DNA"/>
</dbReference>
<dbReference type="HOGENOM" id="CLU_000445_92_1_9"/>
<evidence type="ECO:0000259" key="1">
    <source>
        <dbReference type="PROSITE" id="PS51832"/>
    </source>
</evidence>
<dbReference type="OrthoDB" id="9804747at2"/>
<protein>
    <submittedName>
        <fullName evidence="2">Metal dependent phosphohydrolase with DH domain</fullName>
    </submittedName>
</protein>
<dbReference type="Gene3D" id="1.10.3210.10">
    <property type="entry name" value="Hypothetical protein af1432"/>
    <property type="match status" value="1"/>
</dbReference>
<dbReference type="InterPro" id="IPR037522">
    <property type="entry name" value="HD_GYP_dom"/>
</dbReference>
<dbReference type="RefSeq" id="WP_014968688.1">
    <property type="nucleotide sequence ID" value="NC_018664.1"/>
</dbReference>
<dbReference type="PATRIC" id="fig|1128398.3.peg.2634"/>
<dbReference type="Pfam" id="PF13487">
    <property type="entry name" value="HD_5"/>
    <property type="match status" value="1"/>
</dbReference>
<evidence type="ECO:0000313" key="3">
    <source>
        <dbReference type="Proteomes" id="UP000006094"/>
    </source>
</evidence>
<keyword evidence="3" id="KW-1185">Reference proteome</keyword>
<sequence>MRLVPLNAIKEGSYLGKTLYDGDGRVLLRQGVELNHDLIAGIRDNGIYTLYINDEYSQNEIDDIIKPELRVKAVSTIKRAFETISKLDKCGNIKKNNIRDDSISSIKEVSECIIEELSTNNNLLINLVDIKSMDSYTYQHSVNVALLSLVLGIELGLNRVELGNLCLGALLHDIGKVFIHKDLLGKDKLTDSELEEYRSHTSLGFNYLKENPDINPTARIIALQHHARVDSTGFPSQIDANTLTKLSKIVSIADTYDSLTSDRPGHKALPPNEVIEYIMGAAGRHFDFDMVQVFCRNIIPFPEGTLVKLSNDETAIVDDMNINYPLRPKVKILRQTPTTVKMEPIDLMEHSNLTIKGIAY</sequence>
<dbReference type="CDD" id="cd00077">
    <property type="entry name" value="HDc"/>
    <property type="match status" value="1"/>
</dbReference>
<dbReference type="PROSITE" id="PS51832">
    <property type="entry name" value="HD_GYP"/>
    <property type="match status" value="1"/>
</dbReference>
<evidence type="ECO:0000313" key="2">
    <source>
        <dbReference type="EMBL" id="AFS79554.1"/>
    </source>
</evidence>
<dbReference type="KEGG" id="cad:Curi_c25590"/>
<dbReference type="AlphaFoldDB" id="K0B245"/>
<organism evidence="2 3">
    <name type="scientific">Gottschalkia acidurici (strain ATCC 7906 / DSM 604 / BCRC 14475 / CIP 104303 / KCTC 5404 / NCIMB 10678 / 9a)</name>
    <name type="common">Clostridium acidurici</name>
    <dbReference type="NCBI Taxonomy" id="1128398"/>
    <lineage>
        <taxon>Bacteria</taxon>
        <taxon>Bacillati</taxon>
        <taxon>Bacillota</taxon>
        <taxon>Tissierellia</taxon>
        <taxon>Tissierellales</taxon>
        <taxon>Gottschalkiaceae</taxon>
        <taxon>Gottschalkia</taxon>
    </lineage>
</organism>
<dbReference type="InterPro" id="IPR003607">
    <property type="entry name" value="HD/PDEase_dom"/>
</dbReference>
<dbReference type="STRING" id="1128398.Curi_c25590"/>
<accession>K0B245</accession>
<dbReference type="SMART" id="SM00471">
    <property type="entry name" value="HDc"/>
    <property type="match status" value="1"/>
</dbReference>
<feature type="domain" description="HD-GYP" evidence="1">
    <location>
        <begin position="115"/>
        <end position="310"/>
    </location>
</feature>
<proteinExistence type="predicted"/>